<reference evidence="2 3" key="1">
    <citation type="journal article" date="2020" name="Nat. Food">
        <title>A phased Vanilla planifolia genome enables genetic improvement of flavour and production.</title>
        <authorList>
            <person name="Hasing T."/>
            <person name="Tang H."/>
            <person name="Brym M."/>
            <person name="Khazi F."/>
            <person name="Huang T."/>
            <person name="Chambers A.H."/>
        </authorList>
    </citation>
    <scope>NUCLEOTIDE SEQUENCE [LARGE SCALE GENOMIC DNA]</scope>
    <source>
        <tissue evidence="2">Leaf</tissue>
    </source>
</reference>
<dbReference type="EMBL" id="JADCNM010000010">
    <property type="protein sequence ID" value="KAG0464719.1"/>
    <property type="molecule type" value="Genomic_DNA"/>
</dbReference>
<name>A0A835Q316_VANPL</name>
<comment type="caution">
    <text evidence="2">The sequence shown here is derived from an EMBL/GenBank/DDBJ whole genome shotgun (WGS) entry which is preliminary data.</text>
</comment>
<proteinExistence type="predicted"/>
<gene>
    <name evidence="2" type="ORF">HPP92_018883</name>
</gene>
<dbReference type="AlphaFoldDB" id="A0A835Q316"/>
<organism evidence="2 3">
    <name type="scientific">Vanilla planifolia</name>
    <name type="common">Vanilla</name>
    <dbReference type="NCBI Taxonomy" id="51239"/>
    <lineage>
        <taxon>Eukaryota</taxon>
        <taxon>Viridiplantae</taxon>
        <taxon>Streptophyta</taxon>
        <taxon>Embryophyta</taxon>
        <taxon>Tracheophyta</taxon>
        <taxon>Spermatophyta</taxon>
        <taxon>Magnoliopsida</taxon>
        <taxon>Liliopsida</taxon>
        <taxon>Asparagales</taxon>
        <taxon>Orchidaceae</taxon>
        <taxon>Vanilloideae</taxon>
        <taxon>Vanilleae</taxon>
        <taxon>Vanilla</taxon>
    </lineage>
</organism>
<evidence type="ECO:0000313" key="3">
    <source>
        <dbReference type="Proteomes" id="UP000639772"/>
    </source>
</evidence>
<evidence type="ECO:0000256" key="1">
    <source>
        <dbReference type="SAM" id="MobiDB-lite"/>
    </source>
</evidence>
<dbReference type="Proteomes" id="UP000639772">
    <property type="component" value="Chromosome 10"/>
</dbReference>
<accession>A0A835Q316</accession>
<evidence type="ECO:0000313" key="2">
    <source>
        <dbReference type="EMBL" id="KAG0464719.1"/>
    </source>
</evidence>
<dbReference type="OrthoDB" id="1669448at2759"/>
<feature type="region of interest" description="Disordered" evidence="1">
    <location>
        <begin position="78"/>
        <end position="101"/>
    </location>
</feature>
<dbReference type="PANTHER" id="PTHR36078:SF2">
    <property type="entry name" value="OS09G0473966 PROTEIN"/>
    <property type="match status" value="1"/>
</dbReference>
<dbReference type="PANTHER" id="PTHR36078">
    <property type="entry name" value="BNACNNG21220D PROTEIN"/>
    <property type="match status" value="1"/>
</dbReference>
<protein>
    <submittedName>
        <fullName evidence="2">Uncharacterized protein</fullName>
    </submittedName>
</protein>
<sequence>MQRMSDAWITENAEKLKNYEAVYARRLKAKYFSKKTLNGVDIFDRETRVDNVMIKSSRWPCTRSFAYPIHNIVHIGQMQSSTEEEAPSAPNKDQDQIMTIC</sequence>